<feature type="chain" id="PRO_5002712367" evidence="1">
    <location>
        <begin position="32"/>
        <end position="682"/>
    </location>
</feature>
<accession>A7SWN9</accession>
<dbReference type="OMA" id="WGRNIEK"/>
<proteinExistence type="predicted"/>
<dbReference type="AlphaFoldDB" id="A7SWN9"/>
<evidence type="ECO:0000256" key="1">
    <source>
        <dbReference type="SAM" id="SignalP"/>
    </source>
</evidence>
<evidence type="ECO:0000313" key="2">
    <source>
        <dbReference type="EMBL" id="EDO31880.1"/>
    </source>
</evidence>
<organism evidence="2 3">
    <name type="scientific">Nematostella vectensis</name>
    <name type="common">Starlet sea anemone</name>
    <dbReference type="NCBI Taxonomy" id="45351"/>
    <lineage>
        <taxon>Eukaryota</taxon>
        <taxon>Metazoa</taxon>
        <taxon>Cnidaria</taxon>
        <taxon>Anthozoa</taxon>
        <taxon>Hexacorallia</taxon>
        <taxon>Actiniaria</taxon>
        <taxon>Edwardsiidae</taxon>
        <taxon>Nematostella</taxon>
    </lineage>
</organism>
<gene>
    <name evidence="2" type="ORF">NEMVEDRAFT_v1g247834</name>
</gene>
<keyword evidence="3" id="KW-1185">Reference proteome</keyword>
<sequence>MGLTATRCSSLNAFQWSFILVILWRPQIADTKIINSTEGSTNFCNFPEYLRCVGDSITVCKWSSGERFPLRPWEERDPSDVLAFLGRSQFEWTVEKSSIIIDQFGFNSESDTVVKLSQRTLRCLNETKNKNNQFIISIEETYPGQSLLYSCIQCVQRGENVVSYGLGNGTKNFGDDLCSQNYLTMTLLISDRFNALADCPSELQGAFDVTRVYDGSRDCKYNGAYGLLESNCLSQEGIYIDLQGDNNCTNSPLPFQHPYELHLRCLSKPWEDNNFKYIIAAQRPRWRFEFRGTGIKCLKYTKIKAGEFKLDLFNDLTCEMSRNDKHREPYTLHLKSKTTAAPPRVSPGGKCTFPRQLRGRWIEESNQNGINTIDVQATSISIPPYGLFECKERFGDSSLPQECGHIGLEDRWPGSGRVRFYFDDYMVVSRFDNGCRDRISRLGFTNTVNDRVLVYRLSQSEPMVRNVRTYNEYYQMEVLKRFCSQFYIYLQDDYPKWGRNIEKVIIKPQLPSLPIKDCDILNSGNHLTWRTADTSSCRSWIQAGCGLDKTQTLFKVQYADICGKKDVEYRCLGKAYKFGHFVFLRNSVTLRVNCAWHDKETNAILLLDSPQCSDVDWGRRRGQKERYSERFTLKYYEKCPLVSKHPKVVTGSQNRRSAGDTLHVPVVLIIAILLLGVELVSF</sequence>
<evidence type="ECO:0000313" key="3">
    <source>
        <dbReference type="Proteomes" id="UP000001593"/>
    </source>
</evidence>
<dbReference type="OrthoDB" id="5947018at2759"/>
<dbReference type="InParanoid" id="A7SWN9"/>
<feature type="signal peptide" evidence="1">
    <location>
        <begin position="1"/>
        <end position="31"/>
    </location>
</feature>
<keyword evidence="1" id="KW-0732">Signal</keyword>
<dbReference type="KEGG" id="nve:5502828"/>
<name>A7SWN9_NEMVE</name>
<reference evidence="2 3" key="1">
    <citation type="journal article" date="2007" name="Science">
        <title>Sea anemone genome reveals ancestral eumetazoan gene repertoire and genomic organization.</title>
        <authorList>
            <person name="Putnam N.H."/>
            <person name="Srivastava M."/>
            <person name="Hellsten U."/>
            <person name="Dirks B."/>
            <person name="Chapman J."/>
            <person name="Salamov A."/>
            <person name="Terry A."/>
            <person name="Shapiro H."/>
            <person name="Lindquist E."/>
            <person name="Kapitonov V.V."/>
            <person name="Jurka J."/>
            <person name="Genikhovich G."/>
            <person name="Grigoriev I.V."/>
            <person name="Lucas S.M."/>
            <person name="Steele R.E."/>
            <person name="Finnerty J.R."/>
            <person name="Technau U."/>
            <person name="Martindale M.Q."/>
            <person name="Rokhsar D.S."/>
        </authorList>
    </citation>
    <scope>NUCLEOTIDE SEQUENCE [LARGE SCALE GENOMIC DNA]</scope>
    <source>
        <strain evidence="3">CH2 X CH6</strain>
    </source>
</reference>
<dbReference type="HOGENOM" id="CLU_403510_0_0_1"/>
<dbReference type="Proteomes" id="UP000001593">
    <property type="component" value="Unassembled WGS sequence"/>
</dbReference>
<dbReference type="EMBL" id="DS469864">
    <property type="protein sequence ID" value="EDO31880.1"/>
    <property type="molecule type" value="Genomic_DNA"/>
</dbReference>
<dbReference type="PhylomeDB" id="A7SWN9"/>
<protein>
    <submittedName>
        <fullName evidence="2">Uncharacterized protein</fullName>
    </submittedName>
</protein>